<dbReference type="AlphaFoldDB" id="A0A8T0HQD9"/>
<organism evidence="1 2">
    <name type="scientific">Ceratodon purpureus</name>
    <name type="common">Fire moss</name>
    <name type="synonym">Dicranum purpureum</name>
    <dbReference type="NCBI Taxonomy" id="3225"/>
    <lineage>
        <taxon>Eukaryota</taxon>
        <taxon>Viridiplantae</taxon>
        <taxon>Streptophyta</taxon>
        <taxon>Embryophyta</taxon>
        <taxon>Bryophyta</taxon>
        <taxon>Bryophytina</taxon>
        <taxon>Bryopsida</taxon>
        <taxon>Dicranidae</taxon>
        <taxon>Pseudoditrichales</taxon>
        <taxon>Ditrichaceae</taxon>
        <taxon>Ceratodon</taxon>
    </lineage>
</organism>
<protein>
    <submittedName>
        <fullName evidence="1">Uncharacterized protein</fullName>
    </submittedName>
</protein>
<gene>
    <name evidence="1" type="ORF">KC19_VG145700</name>
</gene>
<name>A0A8T0HQD9_CERPU</name>
<sequence length="100" mass="11318">MRLGFGRHGSWCSRNWWCCGGGEMTSFVKGASVCMFLSFLVSASEKEEESVVLGRDFFSWFAVCSCWSELALGAWHSFQFSLVPSHFIPCAWSRPYWGPS</sequence>
<dbReference type="EMBL" id="CM026426">
    <property type="protein sequence ID" value="KAG0573066.1"/>
    <property type="molecule type" value="Genomic_DNA"/>
</dbReference>
<evidence type="ECO:0000313" key="1">
    <source>
        <dbReference type="EMBL" id="KAG0573066.1"/>
    </source>
</evidence>
<proteinExistence type="predicted"/>
<evidence type="ECO:0000313" key="2">
    <source>
        <dbReference type="Proteomes" id="UP000822688"/>
    </source>
</evidence>
<dbReference type="Proteomes" id="UP000822688">
    <property type="component" value="Chromosome V"/>
</dbReference>
<accession>A0A8T0HQD9</accession>
<comment type="caution">
    <text evidence="1">The sequence shown here is derived from an EMBL/GenBank/DDBJ whole genome shotgun (WGS) entry which is preliminary data.</text>
</comment>
<reference evidence="1" key="1">
    <citation type="submission" date="2020-06" db="EMBL/GenBank/DDBJ databases">
        <title>WGS assembly of Ceratodon purpureus strain R40.</title>
        <authorList>
            <person name="Carey S.B."/>
            <person name="Jenkins J."/>
            <person name="Shu S."/>
            <person name="Lovell J.T."/>
            <person name="Sreedasyam A."/>
            <person name="Maumus F."/>
            <person name="Tiley G.P."/>
            <person name="Fernandez-Pozo N."/>
            <person name="Barry K."/>
            <person name="Chen C."/>
            <person name="Wang M."/>
            <person name="Lipzen A."/>
            <person name="Daum C."/>
            <person name="Saski C.A."/>
            <person name="Payton A.C."/>
            <person name="Mcbreen J.C."/>
            <person name="Conrad R.E."/>
            <person name="Kollar L.M."/>
            <person name="Olsson S."/>
            <person name="Huttunen S."/>
            <person name="Landis J.B."/>
            <person name="Wickett N.J."/>
            <person name="Johnson M.G."/>
            <person name="Rensing S.A."/>
            <person name="Grimwood J."/>
            <person name="Schmutz J."/>
            <person name="Mcdaniel S.F."/>
        </authorList>
    </citation>
    <scope>NUCLEOTIDE SEQUENCE</scope>
    <source>
        <strain evidence="1">R40</strain>
    </source>
</reference>
<keyword evidence="2" id="KW-1185">Reference proteome</keyword>